<feature type="non-terminal residue" evidence="1">
    <location>
        <position position="348"/>
    </location>
</feature>
<comment type="caution">
    <text evidence="1">The sequence shown here is derived from an EMBL/GenBank/DDBJ whole genome shotgun (WGS) entry which is preliminary data.</text>
</comment>
<organism evidence="1 2">
    <name type="scientific">Cetraspora pellucida</name>
    <dbReference type="NCBI Taxonomy" id="1433469"/>
    <lineage>
        <taxon>Eukaryota</taxon>
        <taxon>Fungi</taxon>
        <taxon>Fungi incertae sedis</taxon>
        <taxon>Mucoromycota</taxon>
        <taxon>Glomeromycotina</taxon>
        <taxon>Glomeromycetes</taxon>
        <taxon>Diversisporales</taxon>
        <taxon>Gigasporaceae</taxon>
        <taxon>Cetraspora</taxon>
    </lineage>
</organism>
<dbReference type="OrthoDB" id="2367255at2759"/>
<keyword evidence="2" id="KW-1185">Reference proteome</keyword>
<evidence type="ECO:0000313" key="1">
    <source>
        <dbReference type="EMBL" id="CAG8781462.1"/>
    </source>
</evidence>
<dbReference type="EMBL" id="CAJVQA010024188">
    <property type="protein sequence ID" value="CAG8781462.1"/>
    <property type="molecule type" value="Genomic_DNA"/>
</dbReference>
<sequence length="348" mass="40186">SCIIEDETLDTFKWIYETLLEETSVISMIYKQFTEGIQSTQRVESINMHIHKKVDHATSLYNLLINLKDYENQEEHLMKFEIQRNMLPSVGLPMLNSCFFSQVNDILKKFLTPIMLGKQRDQMNASVCYDFIQVYNWHSLIEKDINNEEIGLWIREQDYDTRQILFTFLIELISEEMITQVWHVCATGTIGHDPNITPNDLFLQMPAISISVPVQQEPMPSKTIYAELFGLSKKVVDVAIKANAYKELSEVLKNFLCETQSKVNDQQQDIDSINVINSSITKHKKRPPKRFKSAVESKGKYPLKNSTQLNIVNKNPNENKKGLDFNKGQKYSKCGQAGHYAKTCTKNE</sequence>
<evidence type="ECO:0000313" key="2">
    <source>
        <dbReference type="Proteomes" id="UP000789759"/>
    </source>
</evidence>
<dbReference type="AlphaFoldDB" id="A0A9N9JIW6"/>
<dbReference type="Proteomes" id="UP000789759">
    <property type="component" value="Unassembled WGS sequence"/>
</dbReference>
<gene>
    <name evidence="1" type="ORF">CPELLU_LOCUS16413</name>
</gene>
<proteinExistence type="predicted"/>
<reference evidence="1" key="1">
    <citation type="submission" date="2021-06" db="EMBL/GenBank/DDBJ databases">
        <authorList>
            <person name="Kallberg Y."/>
            <person name="Tangrot J."/>
            <person name="Rosling A."/>
        </authorList>
    </citation>
    <scope>NUCLEOTIDE SEQUENCE</scope>
    <source>
        <strain evidence="1">FL966</strain>
    </source>
</reference>
<name>A0A9N9JIW6_9GLOM</name>
<accession>A0A9N9JIW6</accession>
<protein>
    <submittedName>
        <fullName evidence="1">14819_t:CDS:1</fullName>
    </submittedName>
</protein>